<evidence type="ECO:0000256" key="6">
    <source>
        <dbReference type="ARBA" id="ARBA00022723"/>
    </source>
</evidence>
<evidence type="ECO:0000256" key="9">
    <source>
        <dbReference type="ARBA" id="ARBA00023014"/>
    </source>
</evidence>
<evidence type="ECO:0000313" key="13">
    <source>
        <dbReference type="Proteomes" id="UP000886817"/>
    </source>
</evidence>
<reference evidence="12" key="1">
    <citation type="journal article" date="2021" name="PeerJ">
        <title>Extensive microbial diversity within the chicken gut microbiome revealed by metagenomics and culture.</title>
        <authorList>
            <person name="Gilroy R."/>
            <person name="Ravi A."/>
            <person name="Getino M."/>
            <person name="Pursley I."/>
            <person name="Horton D.L."/>
            <person name="Alikhan N.F."/>
            <person name="Baker D."/>
            <person name="Gharbi K."/>
            <person name="Hall N."/>
            <person name="Watson M."/>
            <person name="Adriaenssens E.M."/>
            <person name="Foster-Nyarko E."/>
            <person name="Jarju S."/>
            <person name="Secka A."/>
            <person name="Antonio M."/>
            <person name="Oren A."/>
            <person name="Chaudhuri R.R."/>
            <person name="La Ragione R."/>
            <person name="Hildebrand F."/>
            <person name="Pallen M.J."/>
        </authorList>
    </citation>
    <scope>NUCLEOTIDE SEQUENCE</scope>
    <source>
        <strain evidence="12">ChiSjej1B19-8411</strain>
    </source>
</reference>
<dbReference type="AlphaFoldDB" id="A0A9D1WHV5"/>
<dbReference type="Pfam" id="PF13187">
    <property type="entry name" value="Fer4_9"/>
    <property type="match status" value="1"/>
</dbReference>
<keyword evidence="4 10" id="KW-0813">Transport</keyword>
<keyword evidence="9 10" id="KW-0411">Iron-sulfur</keyword>
<dbReference type="InterPro" id="IPR017896">
    <property type="entry name" value="4Fe4S_Fe-S-bd"/>
</dbReference>
<evidence type="ECO:0000256" key="3">
    <source>
        <dbReference type="ARBA" id="ARBA00013529"/>
    </source>
</evidence>
<feature type="domain" description="4Fe-4S ferredoxin-type" evidence="11">
    <location>
        <begin position="1"/>
        <end position="28"/>
    </location>
</feature>
<keyword evidence="5 10" id="KW-0004">4Fe-4S</keyword>
<keyword evidence="8 10" id="KW-0408">Iron</keyword>
<evidence type="ECO:0000256" key="2">
    <source>
        <dbReference type="ARBA" id="ARBA00003532"/>
    </source>
</evidence>
<dbReference type="SUPFAM" id="SSF54862">
    <property type="entry name" value="4Fe-4S ferredoxins"/>
    <property type="match status" value="1"/>
</dbReference>
<dbReference type="InterPro" id="IPR050157">
    <property type="entry name" value="PSI_iron-sulfur_center"/>
</dbReference>
<dbReference type="PROSITE" id="PS51379">
    <property type="entry name" value="4FE4S_FER_2"/>
    <property type="match status" value="2"/>
</dbReference>
<feature type="domain" description="4Fe-4S ferredoxin-type" evidence="11">
    <location>
        <begin position="29"/>
        <end position="56"/>
    </location>
</feature>
<dbReference type="PRINTS" id="PR00354">
    <property type="entry name" value="7FE8SFRDOXIN"/>
</dbReference>
<evidence type="ECO:0000256" key="8">
    <source>
        <dbReference type="ARBA" id="ARBA00023004"/>
    </source>
</evidence>
<dbReference type="InterPro" id="IPR000813">
    <property type="entry name" value="7Fe_ferredoxin"/>
</dbReference>
<keyword evidence="7 10" id="KW-0249">Electron transport</keyword>
<evidence type="ECO:0000256" key="4">
    <source>
        <dbReference type="ARBA" id="ARBA00022448"/>
    </source>
</evidence>
<dbReference type="GO" id="GO:0051539">
    <property type="term" value="F:4 iron, 4 sulfur cluster binding"/>
    <property type="evidence" value="ECO:0007669"/>
    <property type="project" value="UniProtKB-UniRule"/>
</dbReference>
<keyword evidence="6 10" id="KW-0479">Metal-binding</keyword>
<dbReference type="PANTHER" id="PTHR24960:SF79">
    <property type="entry name" value="PHOTOSYSTEM I IRON-SULFUR CENTER"/>
    <property type="match status" value="1"/>
</dbReference>
<dbReference type="PANTHER" id="PTHR24960">
    <property type="entry name" value="PHOTOSYSTEM I IRON-SULFUR CENTER-RELATED"/>
    <property type="match status" value="1"/>
</dbReference>
<reference evidence="12" key="2">
    <citation type="submission" date="2021-04" db="EMBL/GenBank/DDBJ databases">
        <authorList>
            <person name="Gilroy R."/>
        </authorList>
    </citation>
    <scope>NUCLEOTIDE SEQUENCE</scope>
    <source>
        <strain evidence="12">ChiSjej1B19-8411</strain>
    </source>
</reference>
<evidence type="ECO:0000256" key="1">
    <source>
        <dbReference type="ARBA" id="ARBA00001966"/>
    </source>
</evidence>
<comment type="function">
    <text evidence="2 10">Ferredoxins are iron-sulfur proteins that transfer electrons in a wide variety of metabolic reactions.</text>
</comment>
<dbReference type="GO" id="GO:0046872">
    <property type="term" value="F:metal ion binding"/>
    <property type="evidence" value="ECO:0007669"/>
    <property type="project" value="UniProtKB-UniRule"/>
</dbReference>
<comment type="caution">
    <text evidence="12">The sequence shown here is derived from an EMBL/GenBank/DDBJ whole genome shotgun (WGS) entry which is preliminary data.</text>
</comment>
<dbReference type="Proteomes" id="UP000886817">
    <property type="component" value="Unassembled WGS sequence"/>
</dbReference>
<sequence>MAYVITDECVSCGTCESECPSEAISQGEDHYVIDPDACVDCGTCADACPTEAIKPE</sequence>
<dbReference type="GO" id="GO:0009055">
    <property type="term" value="F:electron transfer activity"/>
    <property type="evidence" value="ECO:0007669"/>
    <property type="project" value="UniProtKB-UniRule"/>
</dbReference>
<protein>
    <recommendedName>
        <fullName evidence="3 10">Ferredoxin</fullName>
    </recommendedName>
</protein>
<comment type="cofactor">
    <cofactor evidence="1 10">
        <name>[4Fe-4S] cluster</name>
        <dbReference type="ChEBI" id="CHEBI:49883"/>
    </cofactor>
</comment>
<evidence type="ECO:0000256" key="10">
    <source>
        <dbReference type="RuleBase" id="RU365098"/>
    </source>
</evidence>
<evidence type="ECO:0000256" key="5">
    <source>
        <dbReference type="ARBA" id="ARBA00022485"/>
    </source>
</evidence>
<proteinExistence type="predicted"/>
<dbReference type="EMBL" id="DXEX01000159">
    <property type="protein sequence ID" value="HIX59510.1"/>
    <property type="molecule type" value="Genomic_DNA"/>
</dbReference>
<evidence type="ECO:0000259" key="11">
    <source>
        <dbReference type="PROSITE" id="PS51379"/>
    </source>
</evidence>
<gene>
    <name evidence="12" type="ORF">IAA45_07340</name>
</gene>
<dbReference type="Gene3D" id="3.30.70.20">
    <property type="match status" value="1"/>
</dbReference>
<dbReference type="InterPro" id="IPR017900">
    <property type="entry name" value="4Fe4S_Fe_S_CS"/>
</dbReference>
<evidence type="ECO:0000256" key="7">
    <source>
        <dbReference type="ARBA" id="ARBA00022982"/>
    </source>
</evidence>
<dbReference type="PROSITE" id="PS00198">
    <property type="entry name" value="4FE4S_FER_1"/>
    <property type="match status" value="1"/>
</dbReference>
<evidence type="ECO:0000313" key="12">
    <source>
        <dbReference type="EMBL" id="HIX59510.1"/>
    </source>
</evidence>
<accession>A0A9D1WHV5</accession>
<name>A0A9D1WHV5_9FIRM</name>
<organism evidence="12 13">
    <name type="scientific">Candidatus Blautia gallistercoris</name>
    <dbReference type="NCBI Taxonomy" id="2838490"/>
    <lineage>
        <taxon>Bacteria</taxon>
        <taxon>Bacillati</taxon>
        <taxon>Bacillota</taxon>
        <taxon>Clostridia</taxon>
        <taxon>Lachnospirales</taxon>
        <taxon>Lachnospiraceae</taxon>
        <taxon>Blautia</taxon>
    </lineage>
</organism>